<evidence type="ECO:0000313" key="3">
    <source>
        <dbReference type="EMBL" id="TWR27882.1"/>
    </source>
</evidence>
<keyword evidence="4" id="KW-1185">Reference proteome</keyword>
<dbReference type="Gene3D" id="1.20.144.10">
    <property type="entry name" value="Phosphatidic acid phosphatase type 2/haloperoxidase"/>
    <property type="match status" value="1"/>
</dbReference>
<accession>A0A563U919</accession>
<dbReference type="RefSeq" id="WP_146268696.1">
    <property type="nucleotide sequence ID" value="NZ_VOEI01000001.1"/>
</dbReference>
<sequence length="228" mass="26206">MKKYIPYFVPMNTGAKDVLHRARSLFIPYIILLCVCLIIKLLYTRSEIYFAVNKHYSDFLDAVEPYITHLGDGWTMLALAAVMLLFSYRAALLTASSYAITALTAQALKYAFDFPRPRIYFQDQLYKIHFVKGLYILAVHSFPSGHTVTAFSMAMVVAYLVKNKNWGFAMLVFAMMVGYSRMYLSQHFFEDVMAGSAIGVFITVVWLTFLDSRRFINSPRWCRGLLTK</sequence>
<feature type="domain" description="Phosphatidic acid phosphatase type 2/haloperoxidase" evidence="2">
    <location>
        <begin position="87"/>
        <end position="207"/>
    </location>
</feature>
<dbReference type="PANTHER" id="PTHR14969:SF13">
    <property type="entry name" value="AT30094P"/>
    <property type="match status" value="1"/>
</dbReference>
<keyword evidence="1" id="KW-1133">Transmembrane helix</keyword>
<comment type="caution">
    <text evidence="3">The sequence shown here is derived from an EMBL/GenBank/DDBJ whole genome shotgun (WGS) entry which is preliminary data.</text>
</comment>
<dbReference type="OrthoDB" id="9773582at2"/>
<dbReference type="SUPFAM" id="SSF48317">
    <property type="entry name" value="Acid phosphatase/Vanadium-dependent haloperoxidase"/>
    <property type="match status" value="1"/>
</dbReference>
<feature type="transmembrane region" description="Helical" evidence="1">
    <location>
        <begin position="92"/>
        <end position="112"/>
    </location>
</feature>
<feature type="transmembrane region" description="Helical" evidence="1">
    <location>
        <begin position="166"/>
        <end position="184"/>
    </location>
</feature>
<keyword evidence="1" id="KW-0472">Membrane</keyword>
<dbReference type="AlphaFoldDB" id="A0A563U919"/>
<dbReference type="PANTHER" id="PTHR14969">
    <property type="entry name" value="SPHINGOSINE-1-PHOSPHATE PHOSPHOHYDROLASE"/>
    <property type="match status" value="1"/>
</dbReference>
<feature type="transmembrane region" description="Helical" evidence="1">
    <location>
        <begin position="133"/>
        <end position="160"/>
    </location>
</feature>
<evidence type="ECO:0000313" key="4">
    <source>
        <dbReference type="Proteomes" id="UP000318010"/>
    </source>
</evidence>
<evidence type="ECO:0000256" key="1">
    <source>
        <dbReference type="SAM" id="Phobius"/>
    </source>
</evidence>
<feature type="transmembrane region" description="Helical" evidence="1">
    <location>
        <begin position="26"/>
        <end position="45"/>
    </location>
</feature>
<dbReference type="Pfam" id="PF01569">
    <property type="entry name" value="PAP2"/>
    <property type="match status" value="1"/>
</dbReference>
<dbReference type="InterPro" id="IPR000326">
    <property type="entry name" value="PAP2/HPO"/>
</dbReference>
<evidence type="ECO:0000259" key="2">
    <source>
        <dbReference type="SMART" id="SM00014"/>
    </source>
</evidence>
<dbReference type="EMBL" id="VOEI01000001">
    <property type="protein sequence ID" value="TWR27882.1"/>
    <property type="molecule type" value="Genomic_DNA"/>
</dbReference>
<keyword evidence="1" id="KW-0812">Transmembrane</keyword>
<reference evidence="3 4" key="1">
    <citation type="submission" date="2019-07" db="EMBL/GenBank/DDBJ databases">
        <authorList>
            <person name="Kim J."/>
        </authorList>
    </citation>
    <scope>NUCLEOTIDE SEQUENCE [LARGE SCALE GENOMIC DNA]</scope>
    <source>
        <strain evidence="3 4">MJ1a</strain>
    </source>
</reference>
<protein>
    <submittedName>
        <fullName evidence="3">Phosphatase PAP2 family protein</fullName>
    </submittedName>
</protein>
<dbReference type="InterPro" id="IPR036938">
    <property type="entry name" value="PAP2/HPO_sf"/>
</dbReference>
<gene>
    <name evidence="3" type="ORF">FPZ42_01320</name>
</gene>
<organism evidence="3 4">
    <name type="scientific">Mucilaginibacter achroorhodeus</name>
    <dbReference type="NCBI Taxonomy" id="2599294"/>
    <lineage>
        <taxon>Bacteria</taxon>
        <taxon>Pseudomonadati</taxon>
        <taxon>Bacteroidota</taxon>
        <taxon>Sphingobacteriia</taxon>
        <taxon>Sphingobacteriales</taxon>
        <taxon>Sphingobacteriaceae</taxon>
        <taxon>Mucilaginibacter</taxon>
    </lineage>
</organism>
<feature type="transmembrane region" description="Helical" evidence="1">
    <location>
        <begin position="191"/>
        <end position="209"/>
    </location>
</feature>
<dbReference type="Proteomes" id="UP000318010">
    <property type="component" value="Unassembled WGS sequence"/>
</dbReference>
<name>A0A563U919_9SPHI</name>
<dbReference type="SMART" id="SM00014">
    <property type="entry name" value="acidPPc"/>
    <property type="match status" value="1"/>
</dbReference>
<proteinExistence type="predicted"/>